<evidence type="ECO:0008006" key="3">
    <source>
        <dbReference type="Google" id="ProtNLM"/>
    </source>
</evidence>
<gene>
    <name evidence="1" type="ORF">SCNU_13939</name>
</gene>
<dbReference type="EMBL" id="AEUD01000012">
    <property type="protein sequence ID" value="EGD54390.1"/>
    <property type="molecule type" value="Genomic_DNA"/>
</dbReference>
<organism evidence="1 2">
    <name type="scientific">Gordonia neofelifaecis NRRL B-59395</name>
    <dbReference type="NCBI Taxonomy" id="644548"/>
    <lineage>
        <taxon>Bacteria</taxon>
        <taxon>Bacillati</taxon>
        <taxon>Actinomycetota</taxon>
        <taxon>Actinomycetes</taxon>
        <taxon>Mycobacteriales</taxon>
        <taxon>Gordoniaceae</taxon>
        <taxon>Gordonia</taxon>
    </lineage>
</organism>
<accession>F1YLJ6</accession>
<name>F1YLJ6_9ACTN</name>
<reference evidence="1 2" key="1">
    <citation type="journal article" date="2011" name="J. Bacteriol.">
        <title>Draft Genome Sequence of Gordonia neofelifaecis NRRL B-59395, a Cholesterol-Degrading Actinomycete.</title>
        <authorList>
            <person name="Ge F."/>
            <person name="Li W."/>
            <person name="Chen G."/>
            <person name="Liu Y."/>
            <person name="Zhang G."/>
            <person name="Yong B."/>
            <person name="Wang Q."/>
            <person name="Wang N."/>
            <person name="Huang Z."/>
            <person name="Li W."/>
            <person name="Wang J."/>
            <person name="Wu C."/>
            <person name="Xie Q."/>
            <person name="Liu G."/>
        </authorList>
    </citation>
    <scope>NUCLEOTIDE SEQUENCE [LARGE SCALE GENOMIC DNA]</scope>
    <source>
        <strain evidence="1 2">NRRL B-59395</strain>
    </source>
</reference>
<dbReference type="OrthoDB" id="5178774at2"/>
<proteinExistence type="predicted"/>
<protein>
    <recommendedName>
        <fullName evidence="3">DUF2505 domain-containing protein</fullName>
    </recommendedName>
</protein>
<dbReference type="eggNOG" id="ENOG5030NPT">
    <property type="taxonomic scope" value="Bacteria"/>
</dbReference>
<dbReference type="Proteomes" id="UP000035065">
    <property type="component" value="Unassembled WGS sequence"/>
</dbReference>
<evidence type="ECO:0000313" key="2">
    <source>
        <dbReference type="Proteomes" id="UP000035065"/>
    </source>
</evidence>
<dbReference type="AlphaFoldDB" id="F1YLJ6"/>
<evidence type="ECO:0000313" key="1">
    <source>
        <dbReference type="EMBL" id="EGD54390.1"/>
    </source>
</evidence>
<comment type="caution">
    <text evidence="1">The sequence shown here is derived from an EMBL/GenBank/DDBJ whole genome shotgun (WGS) entry which is preliminary data.</text>
</comment>
<dbReference type="InterPro" id="IPR019639">
    <property type="entry name" value="DUF2505"/>
</dbReference>
<sequence length="162" mass="17041">MASTFEHSVSYPFSVSTLWSLISSEQYWRDLLQATNAGHGSLESFAVDGDQVTVVSKQGVGAENLPSVVTAVRPGDLEIPRTSVFRLDGEQITGSMDASVSGAPAKISGAIVISGDQAVARYSGEANVSIPFVGGKIEKAVIEQVGHLLDAERDATVDFQQG</sequence>
<dbReference type="Pfam" id="PF10698">
    <property type="entry name" value="DUF2505"/>
    <property type="match status" value="1"/>
</dbReference>
<dbReference type="STRING" id="644548.SCNU_13939"/>
<keyword evidence="2" id="KW-1185">Reference proteome</keyword>
<dbReference type="RefSeq" id="WP_009679988.1">
    <property type="nucleotide sequence ID" value="NZ_AEUD01000012.1"/>
</dbReference>